<feature type="transmembrane region" description="Helical" evidence="1">
    <location>
        <begin position="7"/>
        <end position="25"/>
    </location>
</feature>
<name>A0A5B8W936_9SPHI</name>
<dbReference type="EMBL" id="CP042437">
    <property type="protein sequence ID" value="QEC79475.1"/>
    <property type="molecule type" value="Genomic_DNA"/>
</dbReference>
<evidence type="ECO:0000256" key="1">
    <source>
        <dbReference type="SAM" id="Phobius"/>
    </source>
</evidence>
<protein>
    <submittedName>
        <fullName evidence="2">Uncharacterized protein</fullName>
    </submittedName>
</protein>
<proteinExistence type="predicted"/>
<evidence type="ECO:0000313" key="2">
    <source>
        <dbReference type="EMBL" id="QEC79475.1"/>
    </source>
</evidence>
<keyword evidence="1" id="KW-1133">Transmembrane helix</keyword>
<evidence type="ECO:0000313" key="3">
    <source>
        <dbReference type="Proteomes" id="UP000321362"/>
    </source>
</evidence>
<organism evidence="2 3">
    <name type="scientific">Mucilaginibacter ginsenosidivorax</name>
    <dbReference type="NCBI Taxonomy" id="862126"/>
    <lineage>
        <taxon>Bacteria</taxon>
        <taxon>Pseudomonadati</taxon>
        <taxon>Bacteroidota</taxon>
        <taxon>Sphingobacteriia</taxon>
        <taxon>Sphingobacteriales</taxon>
        <taxon>Sphingobacteriaceae</taxon>
        <taxon>Mucilaginibacter</taxon>
    </lineage>
</organism>
<dbReference type="RefSeq" id="WP_147059109.1">
    <property type="nucleotide sequence ID" value="NZ_CP042437.1"/>
</dbReference>
<dbReference type="AlphaFoldDB" id="A0A5B8W936"/>
<keyword evidence="3" id="KW-1185">Reference proteome</keyword>
<reference evidence="2 3" key="1">
    <citation type="journal article" date="2013" name="J. Microbiol.">
        <title>Mucilaginibacter ginsenosidivorax sp. nov., with ginsenoside converting activity isolated from sediment.</title>
        <authorList>
            <person name="Kim J.K."/>
            <person name="Choi T.E."/>
            <person name="Liu Q.M."/>
            <person name="Park H.Y."/>
            <person name="Yi T.H."/>
            <person name="Yoon M.H."/>
            <person name="Kim S.C."/>
            <person name="Im W.T."/>
        </authorList>
    </citation>
    <scope>NUCLEOTIDE SEQUENCE [LARGE SCALE GENOMIC DNA]</scope>
    <source>
        <strain evidence="2 3">KHI28</strain>
    </source>
</reference>
<keyword evidence="1" id="KW-0472">Membrane</keyword>
<dbReference type="Proteomes" id="UP000321362">
    <property type="component" value="Chromosome"/>
</dbReference>
<accession>A0A5B8W936</accession>
<feature type="transmembrane region" description="Helical" evidence="1">
    <location>
        <begin position="31"/>
        <end position="48"/>
    </location>
</feature>
<sequence length="77" mass="8537">MNARGALAMATLYLIIYATLVAIGYADIAVILFFASPLILLGTALIVLTDNRQKYPELDKNQEWGYRDSLRDDLGVC</sequence>
<gene>
    <name evidence="2" type="ORF">FSB76_27290</name>
</gene>
<dbReference type="OrthoDB" id="798864at2"/>
<dbReference type="KEGG" id="mgk:FSB76_27290"/>
<keyword evidence="1" id="KW-0812">Transmembrane</keyword>